<evidence type="ECO:0000313" key="2">
    <source>
        <dbReference type="Proteomes" id="UP000316093"/>
    </source>
</evidence>
<dbReference type="Proteomes" id="UP000316093">
    <property type="component" value="Chromosome"/>
</dbReference>
<name>A0A4Y5Z6E0_9GAMM</name>
<sequence>MINTAYGAYDGPGWERMCQQVFARKFQGYQRIVPSPGDFGLEGYVKPQGWAFQCYCPEKLYTGAELHTHLRDKISRDLGKLRRNASELPTVLGETLITRWIFVTPDTGSHKLLAHAQVKEAELRSWGLAFVHPQVTVEIQGGEFYAQEIHQIRSEAGERPPTDTLVATLPVLEQPETVYEGHMRRKSNLRVSHRPDGQRVNAANAVFVATQRSFVECDDHFRRIEERLPLVHQRLVRIVNEFERYVDEQRHVFEGTPNGMTEHISKDLEERLRRDLGVALDGHEIQALTRQVVARWLAICTLDYE</sequence>
<protein>
    <submittedName>
        <fullName evidence="1">Uncharacterized protein</fullName>
    </submittedName>
</protein>
<accession>A0A4Y5Z6E0</accession>
<proteinExistence type="predicted"/>
<organism evidence="1 2">
    <name type="scientific">Luteibacter pinisoli</name>
    <dbReference type="NCBI Taxonomy" id="2589080"/>
    <lineage>
        <taxon>Bacteria</taxon>
        <taxon>Pseudomonadati</taxon>
        <taxon>Pseudomonadota</taxon>
        <taxon>Gammaproteobacteria</taxon>
        <taxon>Lysobacterales</taxon>
        <taxon>Rhodanobacteraceae</taxon>
        <taxon>Luteibacter</taxon>
    </lineage>
</organism>
<dbReference type="AlphaFoldDB" id="A0A4Y5Z6E0"/>
<keyword evidence="2" id="KW-1185">Reference proteome</keyword>
<dbReference type="OrthoDB" id="2962756at2"/>
<reference evidence="1 2" key="1">
    <citation type="submission" date="2019-06" db="EMBL/GenBank/DDBJ databases">
        <title>A complete genome sequence for Luteibacter pinisoli MAH-14.</title>
        <authorList>
            <person name="Baltrus D.A."/>
        </authorList>
    </citation>
    <scope>NUCLEOTIDE SEQUENCE [LARGE SCALE GENOMIC DNA]</scope>
    <source>
        <strain evidence="1 2">MAH-14</strain>
    </source>
</reference>
<dbReference type="EMBL" id="CP041046">
    <property type="protein sequence ID" value="QDE39818.1"/>
    <property type="molecule type" value="Genomic_DNA"/>
</dbReference>
<gene>
    <name evidence="1" type="ORF">FIV34_11665</name>
</gene>
<evidence type="ECO:0000313" key="1">
    <source>
        <dbReference type="EMBL" id="QDE39818.1"/>
    </source>
</evidence>
<dbReference type="KEGG" id="lpy:FIV34_11665"/>
<dbReference type="RefSeq" id="WP_139982911.1">
    <property type="nucleotide sequence ID" value="NZ_CP041046.1"/>
</dbReference>